<evidence type="ECO:0000313" key="2">
    <source>
        <dbReference type="EMBL" id="AYQ72269.1"/>
    </source>
</evidence>
<feature type="region of interest" description="Disordered" evidence="1">
    <location>
        <begin position="15"/>
        <end position="40"/>
    </location>
</feature>
<evidence type="ECO:0000313" key="3">
    <source>
        <dbReference type="Proteomes" id="UP000269097"/>
    </source>
</evidence>
<dbReference type="AlphaFoldDB" id="A0A3G3JXN0"/>
<gene>
    <name evidence="2" type="ORF">EAV92_06620</name>
</gene>
<organism evidence="2 3">
    <name type="scientific">Cohnella candidum</name>
    <dbReference type="NCBI Taxonomy" id="2674991"/>
    <lineage>
        <taxon>Bacteria</taxon>
        <taxon>Bacillati</taxon>
        <taxon>Bacillota</taxon>
        <taxon>Bacilli</taxon>
        <taxon>Bacillales</taxon>
        <taxon>Paenibacillaceae</taxon>
        <taxon>Cohnella</taxon>
    </lineage>
</organism>
<evidence type="ECO:0000256" key="1">
    <source>
        <dbReference type="SAM" id="MobiDB-lite"/>
    </source>
</evidence>
<sequence>MIIKHGSCGCGCGTCGGRRKHKHHNHKHRKHKHRKYSKNRPETRLLFVKCGCHKRRKHA</sequence>
<name>A0A3G3JXN0_9BACL</name>
<protein>
    <submittedName>
        <fullName evidence="2">Uncharacterized protein</fullName>
    </submittedName>
</protein>
<dbReference type="RefSeq" id="WP_123040329.1">
    <property type="nucleotide sequence ID" value="NZ_CP033433.1"/>
</dbReference>
<accession>A0A3G3JXN0</accession>
<reference evidence="2 3" key="1">
    <citation type="submission" date="2018-10" db="EMBL/GenBank/DDBJ databases">
        <title>Genome Sequence of Cohnella sp.</title>
        <authorList>
            <person name="Srinivasan S."/>
            <person name="Kim M.K."/>
        </authorList>
    </citation>
    <scope>NUCLEOTIDE SEQUENCE [LARGE SCALE GENOMIC DNA]</scope>
    <source>
        <strain evidence="2 3">18JY8-7</strain>
    </source>
</reference>
<proteinExistence type="predicted"/>
<feature type="compositionally biased region" description="Basic residues" evidence="1">
    <location>
        <begin position="17"/>
        <end position="38"/>
    </location>
</feature>
<dbReference type="EMBL" id="CP033433">
    <property type="protein sequence ID" value="AYQ72269.1"/>
    <property type="molecule type" value="Genomic_DNA"/>
</dbReference>
<dbReference type="KEGG" id="coh:EAV92_06620"/>
<dbReference type="Proteomes" id="UP000269097">
    <property type="component" value="Chromosome"/>
</dbReference>
<keyword evidence="3" id="KW-1185">Reference proteome</keyword>